<evidence type="ECO:0000313" key="3">
    <source>
        <dbReference type="Proteomes" id="UP000822688"/>
    </source>
</evidence>
<evidence type="ECO:0000313" key="2">
    <source>
        <dbReference type="EMBL" id="KAG0588866.1"/>
    </source>
</evidence>
<reference evidence="2" key="1">
    <citation type="submission" date="2020-06" db="EMBL/GenBank/DDBJ databases">
        <title>WGS assembly of Ceratodon purpureus strain R40.</title>
        <authorList>
            <person name="Carey S.B."/>
            <person name="Jenkins J."/>
            <person name="Shu S."/>
            <person name="Lovell J.T."/>
            <person name="Sreedasyam A."/>
            <person name="Maumus F."/>
            <person name="Tiley G.P."/>
            <person name="Fernandez-Pozo N."/>
            <person name="Barry K."/>
            <person name="Chen C."/>
            <person name="Wang M."/>
            <person name="Lipzen A."/>
            <person name="Daum C."/>
            <person name="Saski C.A."/>
            <person name="Payton A.C."/>
            <person name="Mcbreen J.C."/>
            <person name="Conrad R.E."/>
            <person name="Kollar L.M."/>
            <person name="Olsson S."/>
            <person name="Huttunen S."/>
            <person name="Landis J.B."/>
            <person name="Wickett N.J."/>
            <person name="Johnson M.G."/>
            <person name="Rensing S.A."/>
            <person name="Grimwood J."/>
            <person name="Schmutz J."/>
            <person name="Mcdaniel S.F."/>
        </authorList>
    </citation>
    <scope>NUCLEOTIDE SEQUENCE</scope>
    <source>
        <strain evidence="2">R40</strain>
    </source>
</reference>
<dbReference type="EMBL" id="CM026422">
    <property type="protein sequence ID" value="KAG0588866.1"/>
    <property type="molecule type" value="Genomic_DNA"/>
</dbReference>
<name>A0A8T0J1H4_CERPU</name>
<dbReference type="AlphaFoldDB" id="A0A8T0J1H4"/>
<accession>A0A8T0J1H4</accession>
<feature type="region of interest" description="Disordered" evidence="1">
    <location>
        <begin position="1"/>
        <end position="62"/>
    </location>
</feature>
<comment type="caution">
    <text evidence="2">The sequence shown here is derived from an EMBL/GenBank/DDBJ whole genome shotgun (WGS) entry which is preliminary data.</text>
</comment>
<dbReference type="Proteomes" id="UP000822688">
    <property type="component" value="Chromosome 2"/>
</dbReference>
<organism evidence="2 3">
    <name type="scientific">Ceratodon purpureus</name>
    <name type="common">Fire moss</name>
    <name type="synonym">Dicranum purpureum</name>
    <dbReference type="NCBI Taxonomy" id="3225"/>
    <lineage>
        <taxon>Eukaryota</taxon>
        <taxon>Viridiplantae</taxon>
        <taxon>Streptophyta</taxon>
        <taxon>Embryophyta</taxon>
        <taxon>Bryophyta</taxon>
        <taxon>Bryophytina</taxon>
        <taxon>Bryopsida</taxon>
        <taxon>Dicranidae</taxon>
        <taxon>Pseudoditrichales</taxon>
        <taxon>Ditrichaceae</taxon>
        <taxon>Ceratodon</taxon>
    </lineage>
</organism>
<keyword evidence="3" id="KW-1185">Reference proteome</keyword>
<proteinExistence type="predicted"/>
<gene>
    <name evidence="2" type="ORF">KC19_2G275000</name>
</gene>
<sequence length="114" mass="12889">MQPPMHLKPGKSNANLVPPKPDPSKPRKCATLQGLEKISPRAQDAVSDRDKQTHSPPDRSLILAPQMPHQCALFLFLHHLRTHHLRSCPFLMCSLLIDFPAHHHCSVLQRTSTR</sequence>
<feature type="compositionally biased region" description="Basic and acidic residues" evidence="1">
    <location>
        <begin position="46"/>
        <end position="57"/>
    </location>
</feature>
<evidence type="ECO:0000256" key="1">
    <source>
        <dbReference type="SAM" id="MobiDB-lite"/>
    </source>
</evidence>
<protein>
    <submittedName>
        <fullName evidence="2">Uncharacterized protein</fullName>
    </submittedName>
</protein>